<feature type="transmembrane region" description="Helical" evidence="3">
    <location>
        <begin position="172"/>
        <end position="191"/>
    </location>
</feature>
<keyword evidence="5" id="KW-1185">Reference proteome</keyword>
<dbReference type="InterPro" id="IPR013519">
    <property type="entry name" value="Int_alpha_beta-p"/>
</dbReference>
<feature type="repeat" description="FG-GAP" evidence="1">
    <location>
        <begin position="636"/>
        <end position="685"/>
    </location>
</feature>
<dbReference type="Gene3D" id="2.130.10.130">
    <property type="entry name" value="Integrin alpha, N-terminal"/>
    <property type="match status" value="1"/>
</dbReference>
<feature type="compositionally biased region" description="Polar residues" evidence="2">
    <location>
        <begin position="26"/>
        <end position="37"/>
    </location>
</feature>
<evidence type="ECO:0000256" key="3">
    <source>
        <dbReference type="SAM" id="Phobius"/>
    </source>
</evidence>
<feature type="compositionally biased region" description="Low complexity" evidence="2">
    <location>
        <begin position="373"/>
        <end position="393"/>
    </location>
</feature>
<dbReference type="InterPro" id="IPR028994">
    <property type="entry name" value="Integrin_alpha_N"/>
</dbReference>
<feature type="compositionally biased region" description="Polar residues" evidence="2">
    <location>
        <begin position="50"/>
        <end position="67"/>
    </location>
</feature>
<accession>A0A9N8DGG6</accession>
<evidence type="ECO:0000256" key="1">
    <source>
        <dbReference type="PROSITE-ProRule" id="PRU00803"/>
    </source>
</evidence>
<keyword evidence="3" id="KW-0472">Membrane</keyword>
<reference evidence="4" key="1">
    <citation type="submission" date="2020-06" db="EMBL/GenBank/DDBJ databases">
        <authorList>
            <consortium name="Plant Systems Biology data submission"/>
        </authorList>
    </citation>
    <scope>NUCLEOTIDE SEQUENCE</scope>
    <source>
        <strain evidence="4">D6</strain>
    </source>
</reference>
<name>A0A9N8DGG6_9STRA</name>
<keyword evidence="3" id="KW-0812">Transmembrane</keyword>
<feature type="region of interest" description="Disordered" evidence="2">
    <location>
        <begin position="364"/>
        <end position="401"/>
    </location>
</feature>
<evidence type="ECO:0000256" key="2">
    <source>
        <dbReference type="SAM" id="MobiDB-lite"/>
    </source>
</evidence>
<dbReference type="EMBL" id="CAICTM010000055">
    <property type="protein sequence ID" value="CAB9499219.1"/>
    <property type="molecule type" value="Genomic_DNA"/>
</dbReference>
<dbReference type="AlphaFoldDB" id="A0A9N8DGG6"/>
<dbReference type="SUPFAM" id="SSF82171">
    <property type="entry name" value="DPP6 N-terminal domain-like"/>
    <property type="match status" value="1"/>
</dbReference>
<gene>
    <name evidence="4" type="ORF">SEMRO_56_G032750.1</name>
</gene>
<dbReference type="OrthoDB" id="4501at2759"/>
<dbReference type="PROSITE" id="PS51470">
    <property type="entry name" value="FG_GAP"/>
    <property type="match status" value="1"/>
</dbReference>
<evidence type="ECO:0000313" key="5">
    <source>
        <dbReference type="Proteomes" id="UP001153069"/>
    </source>
</evidence>
<sequence length="685" mass="75370">MMTAMEDDGDEEINMVPMGVSNTQETAMVASRSSNLPNWMRPGSSVAYATGNTSSQGDGTDSDTASDIGSDLGDYQDDNGNNFRDMEQQNKNDNVSKPRARRNTNNTNANNANPVNNGRNNTNNQETFVDEGVIGAPVGQGHRHGATVYDDWGLPISNPSNFREGRNLCRPWLVALNLFAIGLVVGILVHGGPSPTSGAYRYEQQKHYNWFGQEIMANPETNWDFMGEELVGPIPSRHEAENRLVGYGHHVAMNEKGDRIAIARTSGHRETPGEVYVYSWRDGSSRKHNHPPNPGKWRLEQILTAEVGEEDTKRFHSGQQHTPLAMSASGHRIAFTEGDYVFIFESTHQGFEWSQIAKVQSLDRDWEEEQEAAQEQANTETPAAVAGANAPVPKTEAPAKGGSHFGKHLAFSYDGKTLAVMGFSHQKGGYIRVFQDETEVQEGDRREIHHYFEPTPDIFLEEVGDSLALSGDGKKLAIGIATSDNLRMSGTHTGVVQVFGIGMDDEWYRIGEPIFGDRPMEGFGGTVSLSEDGMVLAGGVAYGGGPVKIFELIELDHFNKKWHWQQMGQTLQGQDPREHFGSQVRLDHDGAFLAIGAPGSPDMLEQDELIDDSMEPYLHGKAYLFGFNREARQWENRGEAVSAYEGDAFGYSVAIDGDGDRVIVGAPFRIVEDEVNVGVVQVFGI</sequence>
<proteinExistence type="predicted"/>
<feature type="region of interest" description="Disordered" evidence="2">
    <location>
        <begin position="26"/>
        <end position="120"/>
    </location>
</feature>
<evidence type="ECO:0000313" key="4">
    <source>
        <dbReference type="EMBL" id="CAB9499219.1"/>
    </source>
</evidence>
<comment type="caution">
    <text evidence="4">The sequence shown here is derived from an EMBL/GenBank/DDBJ whole genome shotgun (WGS) entry which is preliminary data.</text>
</comment>
<dbReference type="Proteomes" id="UP001153069">
    <property type="component" value="Unassembled WGS sequence"/>
</dbReference>
<organism evidence="4 5">
    <name type="scientific">Seminavis robusta</name>
    <dbReference type="NCBI Taxonomy" id="568900"/>
    <lineage>
        <taxon>Eukaryota</taxon>
        <taxon>Sar</taxon>
        <taxon>Stramenopiles</taxon>
        <taxon>Ochrophyta</taxon>
        <taxon>Bacillariophyta</taxon>
        <taxon>Bacillariophyceae</taxon>
        <taxon>Bacillariophycidae</taxon>
        <taxon>Naviculales</taxon>
        <taxon>Naviculaceae</taxon>
        <taxon>Seminavis</taxon>
    </lineage>
</organism>
<feature type="compositionally biased region" description="Low complexity" evidence="2">
    <location>
        <begin position="103"/>
        <end position="120"/>
    </location>
</feature>
<protein>
    <submittedName>
        <fullName evidence="4">Uncharacterized protein</fullName>
    </submittedName>
</protein>
<keyword evidence="3" id="KW-1133">Transmembrane helix</keyword>
<feature type="compositionally biased region" description="Basic and acidic residues" evidence="2">
    <location>
        <begin position="84"/>
        <end position="96"/>
    </location>
</feature>